<dbReference type="Pfam" id="PF00990">
    <property type="entry name" value="GGDEF"/>
    <property type="match status" value="1"/>
</dbReference>
<dbReference type="NCBIfam" id="TIGR00254">
    <property type="entry name" value="GGDEF"/>
    <property type="match status" value="1"/>
</dbReference>
<gene>
    <name evidence="3" type="ORF">SAMN06295987_102780</name>
</gene>
<dbReference type="InterPro" id="IPR043128">
    <property type="entry name" value="Rev_trsase/Diguanyl_cyclase"/>
</dbReference>
<reference evidence="4" key="1">
    <citation type="submission" date="2017-02" db="EMBL/GenBank/DDBJ databases">
        <authorList>
            <person name="Varghese N."/>
            <person name="Submissions S."/>
        </authorList>
    </citation>
    <scope>NUCLEOTIDE SEQUENCE [LARGE SCALE GENOMIC DNA]</scope>
    <source>
        <strain evidence="4">SM117</strain>
    </source>
</reference>
<dbReference type="CDD" id="cd01949">
    <property type="entry name" value="GGDEF"/>
    <property type="match status" value="1"/>
</dbReference>
<dbReference type="STRING" id="428990.SAMN06295987_102780"/>
<dbReference type="Pfam" id="PF00563">
    <property type="entry name" value="EAL"/>
    <property type="match status" value="1"/>
</dbReference>
<dbReference type="InterPro" id="IPR003018">
    <property type="entry name" value="GAF"/>
</dbReference>
<name>A0A1U6HN94_9SPHN</name>
<dbReference type="SMART" id="SM00065">
    <property type="entry name" value="GAF"/>
    <property type="match status" value="1"/>
</dbReference>
<dbReference type="Gene3D" id="3.20.20.450">
    <property type="entry name" value="EAL domain"/>
    <property type="match status" value="1"/>
</dbReference>
<dbReference type="PROSITE" id="PS50887">
    <property type="entry name" value="GGDEF"/>
    <property type="match status" value="1"/>
</dbReference>
<dbReference type="RefSeq" id="WP_054947685.1">
    <property type="nucleotide sequence ID" value="NZ_FVZE01000002.1"/>
</dbReference>
<dbReference type="SUPFAM" id="SSF141868">
    <property type="entry name" value="EAL domain-like"/>
    <property type="match status" value="1"/>
</dbReference>
<feature type="domain" description="GGDEF" evidence="2">
    <location>
        <begin position="339"/>
        <end position="471"/>
    </location>
</feature>
<organism evidence="3 4">
    <name type="scientific">Novosphingobium mathurense</name>
    <dbReference type="NCBI Taxonomy" id="428990"/>
    <lineage>
        <taxon>Bacteria</taxon>
        <taxon>Pseudomonadati</taxon>
        <taxon>Pseudomonadota</taxon>
        <taxon>Alphaproteobacteria</taxon>
        <taxon>Sphingomonadales</taxon>
        <taxon>Sphingomonadaceae</taxon>
        <taxon>Novosphingobium</taxon>
    </lineage>
</organism>
<dbReference type="SUPFAM" id="SSF55781">
    <property type="entry name" value="GAF domain-like"/>
    <property type="match status" value="1"/>
</dbReference>
<dbReference type="SUPFAM" id="SSF55073">
    <property type="entry name" value="Nucleotide cyclase"/>
    <property type="match status" value="1"/>
</dbReference>
<proteinExistence type="predicted"/>
<evidence type="ECO:0000259" key="2">
    <source>
        <dbReference type="PROSITE" id="PS50887"/>
    </source>
</evidence>
<dbReference type="InterPro" id="IPR001633">
    <property type="entry name" value="EAL_dom"/>
</dbReference>
<dbReference type="InterPro" id="IPR000160">
    <property type="entry name" value="GGDEF_dom"/>
</dbReference>
<protein>
    <submittedName>
        <fullName evidence="3">Diguanylate cyclase (GGDEF) domain-containing protein</fullName>
    </submittedName>
</protein>
<dbReference type="SMART" id="SM00267">
    <property type="entry name" value="GGDEF"/>
    <property type="match status" value="1"/>
</dbReference>
<dbReference type="EMBL" id="FVZE01000002">
    <property type="protein sequence ID" value="SLJ97091.1"/>
    <property type="molecule type" value="Genomic_DNA"/>
</dbReference>
<dbReference type="InterPro" id="IPR029016">
    <property type="entry name" value="GAF-like_dom_sf"/>
</dbReference>
<dbReference type="CDD" id="cd01948">
    <property type="entry name" value="EAL"/>
    <property type="match status" value="1"/>
</dbReference>
<evidence type="ECO:0000313" key="3">
    <source>
        <dbReference type="EMBL" id="SLJ97091.1"/>
    </source>
</evidence>
<dbReference type="InterPro" id="IPR052155">
    <property type="entry name" value="Biofilm_reg_signaling"/>
</dbReference>
<dbReference type="PROSITE" id="PS50883">
    <property type="entry name" value="EAL"/>
    <property type="match status" value="1"/>
</dbReference>
<sequence>MPPIPPNDAERVAALRQLELLDSPGHSSFDEIVQVISRSLDSSIAMISLMDEQRQWFLASRGIDVRETPREMAFCNYPVALGEPFLIRDTHKDTRFSDSILVREGPQIRSYIGYPVRAPDGHILGTVCAADPACDKFDTSHIDLMGNLSTLVEQLVAAHVLTLELDRIHRDLAAEKERLEQVDMTFRQMERIARIGAWDYDIETARITWSESIHTIHDHPIDQPIDSQTAIDYIVPQHRPIVRNAIRAMKDGADEVSFEADIVTRTGKSKRVHIIGQKRKECEGPRRIVGVLMDVTERHTTHLALKRAAEIDDLTGLLNRNAFAAHLDETIQRNGGGARPPHLLMFDLDGLKDTNEIYGHTVGDHALREISARIAALAAEHWSVSRWGGDEFAVTIPGNKPIEAIQKFARKVIDAIAVPIEQPCRTIYLRATCGVAASEPGISGKEMVRRANQALHLGKTTGMGLVHFYDKSFEQRKQARKAIELEIRSALEQHRIFARYQPIVDLRTGRTEGYEALLRLTSAAGKEMTAAQLLPALVDPELSRLVASRMISLIAADFASISRSAGTPGFVSINATEADLLGGDYADMLLSTLAAHDIPTERITLEVTETMLLVNDLERMRAVLERLKAAGISIALDDFGTGFSSLTHLKVFPIDKVKIDRSFVCDIAQDRYAHSIVAGVIAMARSLSVDVIAEGIETREQLTMLHEMGCLMGQGFLLSKPVHASDCRPRAAFDETTDGCLRQN</sequence>
<dbReference type="SMART" id="SM00052">
    <property type="entry name" value="EAL"/>
    <property type="match status" value="1"/>
</dbReference>
<keyword evidence="4" id="KW-1185">Reference proteome</keyword>
<dbReference type="InterPro" id="IPR035919">
    <property type="entry name" value="EAL_sf"/>
</dbReference>
<accession>A0A1U6HN94</accession>
<dbReference type="Pfam" id="PF01590">
    <property type="entry name" value="GAF"/>
    <property type="match status" value="1"/>
</dbReference>
<dbReference type="PANTHER" id="PTHR44757">
    <property type="entry name" value="DIGUANYLATE CYCLASE DGCP"/>
    <property type="match status" value="1"/>
</dbReference>
<dbReference type="PANTHER" id="PTHR44757:SF2">
    <property type="entry name" value="BIOFILM ARCHITECTURE MAINTENANCE PROTEIN MBAA"/>
    <property type="match status" value="1"/>
</dbReference>
<dbReference type="AlphaFoldDB" id="A0A1U6HN94"/>
<dbReference type="Gene3D" id="3.30.450.40">
    <property type="match status" value="1"/>
</dbReference>
<dbReference type="InterPro" id="IPR035965">
    <property type="entry name" value="PAS-like_dom_sf"/>
</dbReference>
<dbReference type="Gene3D" id="3.30.450.20">
    <property type="entry name" value="PAS domain"/>
    <property type="match status" value="1"/>
</dbReference>
<dbReference type="SUPFAM" id="SSF55785">
    <property type="entry name" value="PYP-like sensor domain (PAS domain)"/>
    <property type="match status" value="1"/>
</dbReference>
<dbReference type="Proteomes" id="UP000190989">
    <property type="component" value="Unassembled WGS sequence"/>
</dbReference>
<feature type="domain" description="EAL" evidence="1">
    <location>
        <begin position="480"/>
        <end position="735"/>
    </location>
</feature>
<evidence type="ECO:0000313" key="4">
    <source>
        <dbReference type="Proteomes" id="UP000190989"/>
    </source>
</evidence>
<dbReference type="InterPro" id="IPR029787">
    <property type="entry name" value="Nucleotide_cyclase"/>
</dbReference>
<evidence type="ECO:0000259" key="1">
    <source>
        <dbReference type="PROSITE" id="PS50883"/>
    </source>
</evidence>
<dbReference type="Gene3D" id="3.30.70.270">
    <property type="match status" value="1"/>
</dbReference>